<dbReference type="HAMAP" id="MF_01139">
    <property type="entry name" value="ISPT"/>
    <property type="match status" value="1"/>
</dbReference>
<dbReference type="InterPro" id="IPR018520">
    <property type="entry name" value="UPP_synth-like_CS"/>
</dbReference>
<dbReference type="InterPro" id="IPR036424">
    <property type="entry name" value="UPP_synth-like_sf"/>
</dbReference>
<protein>
    <recommendedName>
        <fullName evidence="3">Isoprenyl transferase</fullName>
        <ecNumber evidence="3">2.5.1.-</ecNumber>
    </recommendedName>
</protein>
<organism evidence="5 6">
    <name type="scientific">Nesterenkonia xinjiangensis</name>
    <dbReference type="NCBI Taxonomy" id="225327"/>
    <lineage>
        <taxon>Bacteria</taxon>
        <taxon>Bacillati</taxon>
        <taxon>Actinomycetota</taxon>
        <taxon>Actinomycetes</taxon>
        <taxon>Micrococcales</taxon>
        <taxon>Micrococcaceae</taxon>
        <taxon>Nesterenkonia</taxon>
    </lineage>
</organism>
<dbReference type="SUPFAM" id="SSF64005">
    <property type="entry name" value="Undecaprenyl diphosphate synthase"/>
    <property type="match status" value="1"/>
</dbReference>
<dbReference type="InterPro" id="IPR001441">
    <property type="entry name" value="UPP_synth-like"/>
</dbReference>
<dbReference type="PANTHER" id="PTHR10291">
    <property type="entry name" value="DEHYDRODOLICHYL DIPHOSPHATE SYNTHASE FAMILY MEMBER"/>
    <property type="match status" value="1"/>
</dbReference>
<dbReference type="GO" id="GO:0045547">
    <property type="term" value="F:ditrans,polycis-polyprenyl diphosphate synthase [(2E,6E)-farnesyl diphosphate specific] activity"/>
    <property type="evidence" value="ECO:0007669"/>
    <property type="project" value="TreeGrafter"/>
</dbReference>
<evidence type="ECO:0000256" key="1">
    <source>
        <dbReference type="ARBA" id="ARBA00022679"/>
    </source>
</evidence>
<dbReference type="EMBL" id="JACCFY010000001">
    <property type="protein sequence ID" value="NYJ77074.1"/>
    <property type="molecule type" value="Genomic_DNA"/>
</dbReference>
<feature type="binding site" evidence="3">
    <location>
        <position position="84"/>
    </location>
    <ligand>
        <name>substrate</name>
    </ligand>
</feature>
<feature type="compositionally biased region" description="Acidic residues" evidence="4">
    <location>
        <begin position="143"/>
        <end position="157"/>
    </location>
</feature>
<keyword evidence="3" id="KW-0460">Magnesium</keyword>
<reference evidence="5 6" key="1">
    <citation type="submission" date="2020-07" db="EMBL/GenBank/DDBJ databases">
        <title>Sequencing the genomes of 1000 actinobacteria strains.</title>
        <authorList>
            <person name="Klenk H.-P."/>
        </authorList>
    </citation>
    <scope>NUCLEOTIDE SEQUENCE [LARGE SCALE GENOMIC DNA]</scope>
    <source>
        <strain evidence="5 6">DSM 15475</strain>
    </source>
</reference>
<name>A0A7Z0K814_9MICC</name>
<feature type="binding site" evidence="3">
    <location>
        <begin position="78"/>
        <end position="80"/>
    </location>
    <ligand>
        <name>substrate</name>
    </ligand>
</feature>
<keyword evidence="1 3" id="KW-0808">Transferase</keyword>
<comment type="function">
    <text evidence="3">Catalyzes the condensation of isopentenyl diphosphate (IPP) with allylic pyrophosphates generating different type of terpenoids.</text>
</comment>
<feature type="active site" description="Proton acceptor" evidence="3">
    <location>
        <position position="81"/>
    </location>
</feature>
<evidence type="ECO:0000313" key="6">
    <source>
        <dbReference type="Proteomes" id="UP000535437"/>
    </source>
</evidence>
<feature type="binding site" evidence="3">
    <location>
        <position position="260"/>
    </location>
    <ligand>
        <name>Mg(2+)</name>
        <dbReference type="ChEBI" id="CHEBI:18420"/>
    </ligand>
</feature>
<feature type="region of interest" description="Disordered" evidence="4">
    <location>
        <begin position="139"/>
        <end position="163"/>
    </location>
</feature>
<evidence type="ECO:0000256" key="2">
    <source>
        <dbReference type="ARBA" id="ARBA00038453"/>
    </source>
</evidence>
<feature type="binding site" evidence="3">
    <location>
        <begin position="34"/>
        <end position="37"/>
    </location>
    <ligand>
        <name>substrate</name>
    </ligand>
</feature>
<feature type="binding site" evidence="3">
    <location>
        <position position="33"/>
    </location>
    <ligand>
        <name>Mg(2+)</name>
        <dbReference type="ChEBI" id="CHEBI:18420"/>
    </ligand>
</feature>
<feature type="binding site" evidence="3">
    <location>
        <begin position="247"/>
        <end position="249"/>
    </location>
    <ligand>
        <name>substrate</name>
    </ligand>
</feature>
<feature type="active site" evidence="3">
    <location>
        <position position="33"/>
    </location>
</feature>
<dbReference type="AlphaFoldDB" id="A0A7Z0K814"/>
<comment type="cofactor">
    <cofactor evidence="3">
        <name>Mg(2+)</name>
        <dbReference type="ChEBI" id="CHEBI:18420"/>
    </cofactor>
    <text evidence="3">Binds 2 magnesium ions per subunit.</text>
</comment>
<keyword evidence="6" id="KW-1185">Reference proteome</keyword>
<feature type="binding site" evidence="3">
    <location>
        <position position="38"/>
    </location>
    <ligand>
        <name>substrate</name>
    </ligand>
</feature>
<keyword evidence="3" id="KW-0479">Metal-binding</keyword>
<comment type="subunit">
    <text evidence="3">Homodimer.</text>
</comment>
<dbReference type="Pfam" id="PF01255">
    <property type="entry name" value="Prenyltransf"/>
    <property type="match status" value="2"/>
</dbReference>
<dbReference type="RefSeq" id="WP_179540606.1">
    <property type="nucleotide sequence ID" value="NZ_BAAALL010000004.1"/>
</dbReference>
<dbReference type="GO" id="GO:0000287">
    <property type="term" value="F:magnesium ion binding"/>
    <property type="evidence" value="ECO:0007669"/>
    <property type="project" value="UniProtKB-UniRule"/>
</dbReference>
<accession>A0A7Z0K814</accession>
<feature type="binding site" evidence="3">
    <location>
        <position position="241"/>
    </location>
    <ligand>
        <name>substrate</name>
    </ligand>
</feature>
<evidence type="ECO:0000313" key="5">
    <source>
        <dbReference type="EMBL" id="NYJ77074.1"/>
    </source>
</evidence>
<dbReference type="CDD" id="cd00475">
    <property type="entry name" value="Cis_IPPS"/>
    <property type="match status" value="1"/>
</dbReference>
<dbReference type="EC" id="2.5.1.-" evidence="3"/>
<proteinExistence type="inferred from homology"/>
<evidence type="ECO:0000256" key="3">
    <source>
        <dbReference type="HAMAP-Rule" id="MF_01139"/>
    </source>
</evidence>
<dbReference type="NCBIfam" id="TIGR00055">
    <property type="entry name" value="uppS"/>
    <property type="match status" value="1"/>
</dbReference>
<comment type="caution">
    <text evidence="5">The sequence shown here is derived from an EMBL/GenBank/DDBJ whole genome shotgun (WGS) entry which is preliminary data.</text>
</comment>
<dbReference type="Gene3D" id="3.40.1180.10">
    <property type="entry name" value="Decaprenyl diphosphate synthase-like"/>
    <property type="match status" value="1"/>
</dbReference>
<dbReference type="Proteomes" id="UP000535437">
    <property type="component" value="Unassembled WGS sequence"/>
</dbReference>
<evidence type="ECO:0000256" key="4">
    <source>
        <dbReference type="SAM" id="MobiDB-lite"/>
    </source>
</evidence>
<dbReference type="PROSITE" id="PS01066">
    <property type="entry name" value="UPP_SYNTHASE"/>
    <property type="match status" value="1"/>
</dbReference>
<dbReference type="GO" id="GO:0005886">
    <property type="term" value="C:plasma membrane"/>
    <property type="evidence" value="ECO:0007669"/>
    <property type="project" value="TreeGrafter"/>
</dbReference>
<comment type="caution">
    <text evidence="3">Lacks conserved residue(s) required for the propagation of feature annotation.</text>
</comment>
<sequence>MGLMDLAYSMYESRLSRALPRERMPQHIGVVVDGNRRWAKLAGTPTADGHLAGAHKIVEFIDWCAELGIPTVTLYMLSTDNMNRSAAELDQLMEIIGDTLDRLAESRPGGRPVRVHPVGALELLPEPLAARLRQLGERNAAADEAEDAAEPADDDAETVTTRTGSIRRIVRRSRERSPAVHVNVAVGYGGRQEIVDAVKELLREADSQGRGLEEVAEELTPGAISQWLYTRGQPDPDLIIRTSGEQRLSGFLMWQSAYSEFYFCEALWPDFRRVDFVRALRDYAQRQRRFGG</sequence>
<dbReference type="GO" id="GO:0033850">
    <property type="term" value="F:Z-farnesyl diphosphate synthase activity"/>
    <property type="evidence" value="ECO:0007669"/>
    <property type="project" value="TreeGrafter"/>
</dbReference>
<feature type="binding site" evidence="3">
    <location>
        <position position="50"/>
    </location>
    <ligand>
        <name>substrate</name>
    </ligand>
</feature>
<comment type="similarity">
    <text evidence="2">Belongs to the UPP synthase family. Z-FPP synthase subfamily.</text>
</comment>
<gene>
    <name evidence="5" type="ORF">HNR09_000485</name>
</gene>
<dbReference type="PANTHER" id="PTHR10291:SF43">
    <property type="entry name" value="DEHYDRODOLICHYL DIPHOSPHATE SYNTHASE COMPLEX SUBUNIT DHDDS"/>
    <property type="match status" value="1"/>
</dbReference>
<dbReference type="GO" id="GO:0016094">
    <property type="term" value="P:polyprenol biosynthetic process"/>
    <property type="evidence" value="ECO:0007669"/>
    <property type="project" value="TreeGrafter"/>
</dbReference>